<feature type="chain" id="PRO_5011506636" evidence="1">
    <location>
        <begin position="22"/>
        <end position="216"/>
    </location>
</feature>
<dbReference type="AlphaFoldDB" id="A0A1G8A8B7"/>
<protein>
    <submittedName>
        <fullName evidence="2">Uncharacterized protein</fullName>
    </submittedName>
</protein>
<accession>A0A1G8A8B7</accession>
<feature type="signal peptide" evidence="1">
    <location>
        <begin position="1"/>
        <end position="21"/>
    </location>
</feature>
<keyword evidence="1" id="KW-0732">Signal</keyword>
<proteinExistence type="predicted"/>
<organism evidence="2 3">
    <name type="scientific">Paraburkholderia phenazinium</name>
    <dbReference type="NCBI Taxonomy" id="60549"/>
    <lineage>
        <taxon>Bacteria</taxon>
        <taxon>Pseudomonadati</taxon>
        <taxon>Pseudomonadota</taxon>
        <taxon>Betaproteobacteria</taxon>
        <taxon>Burkholderiales</taxon>
        <taxon>Burkholderiaceae</taxon>
        <taxon>Paraburkholderia</taxon>
    </lineage>
</organism>
<dbReference type="RefSeq" id="WP_090685964.1">
    <property type="nucleotide sequence ID" value="NZ_CADERL010000020.1"/>
</dbReference>
<dbReference type="OrthoDB" id="9868658at2"/>
<sequence length="216" mass="24297">MKVNRLALAALTLLIAKSAYPQLRDDFPLPPSPCDSDYLEAAKNKYIKLLDVTDEVVPTVSPAQIAEFEETRSQINQYCHLAPMGLPLEIGCDTHEHFVQYQPLWQKLTDDTGYMAWTIHKEVAFQRSVPATFDGFTHTDNIDALFNYIEGDIWLLDQLGGYYGTLERLQVGQPKLAETFLADMKHVSAAQDARQSLFDVLKCTALKNHMSSKNSG</sequence>
<reference evidence="2 3" key="1">
    <citation type="submission" date="2016-10" db="EMBL/GenBank/DDBJ databases">
        <authorList>
            <person name="de Groot N.N."/>
        </authorList>
    </citation>
    <scope>NUCLEOTIDE SEQUENCE [LARGE SCALE GENOMIC DNA]</scope>
    <source>
        <strain evidence="2 3">LMG 2247</strain>
    </source>
</reference>
<dbReference type="Proteomes" id="UP000199706">
    <property type="component" value="Unassembled WGS sequence"/>
</dbReference>
<evidence type="ECO:0000256" key="1">
    <source>
        <dbReference type="SAM" id="SignalP"/>
    </source>
</evidence>
<evidence type="ECO:0000313" key="3">
    <source>
        <dbReference type="Proteomes" id="UP000199706"/>
    </source>
</evidence>
<gene>
    <name evidence="2" type="ORF">SAMN05216466_107343</name>
</gene>
<evidence type="ECO:0000313" key="2">
    <source>
        <dbReference type="EMBL" id="SDH17107.1"/>
    </source>
</evidence>
<dbReference type="EMBL" id="FNCJ01000007">
    <property type="protein sequence ID" value="SDH17107.1"/>
    <property type="molecule type" value="Genomic_DNA"/>
</dbReference>
<name>A0A1G8A8B7_9BURK</name>